<sequence length="761" mass="82769">MNAGPSSLGRRAVAAVRALWRRSRGLALIGPALRAADRVVWFRAVRRSGLMDADFYAAQRGWRRAGPARATMDYVTRGFRAGVSPNPLFDELYAGRGLPDSDRVPALYAYLVSDRATAPVHPWWSMADYRERHDLDGSVGALEHAWERRAGARLTVRVNDAGVDVDVDGWRSAAMRAVAGGTIGARPQEPVRAALIRALQRADRHSDLKIAAAMRTADSHVHVVGIDPEPSTWAGVGVAALAFPDGGLTAVRYPRGTRYVEILADAARNAHTEVVVVTDPRAHVTADQFARLTELGADGPVAPVELDENGTIGAVGAAVVPVQQRSVRVALLRGHPREDLERFAHAVLDVPLLTGRTVALPTRMLVEALERPLPTGFELEALGLRLSRTAAPRVDTATAVGRFAPDSAFRPARSPLPPELDARDDRTEAERIIAAAGFAVQEWGRSVGDPAPLLRRRDSRLRWAIKTSAPAGPAGDVWGDTHFAQGLAAALRRRGHEVVIDAFPAANRASSYLDDVHLVVRGPFRITPPRSGVRIEWIISHPDEITRAEAAEFDLRFAVSPGWSARTSERWGLSVEPLLEATDRDKFYPRGVERTGEVVFVGTARGIPRPSVVAPLAAGVDVRVYGPDWRGFIPAQAIAAPTIANEDLSERYESASVVLNDQWPAMRREGFMAMRPFDVVAAGGRVVSEHITGLAEIFRGALVEYEDEAELVRLLRGDLDARFPSQDELSEIAAYVRAEHSFDARSAVLERAVWNFAGAVT</sequence>
<evidence type="ECO:0000313" key="3">
    <source>
        <dbReference type="Proteomes" id="UP001230289"/>
    </source>
</evidence>
<accession>A0ABU0XJQ9</accession>
<name>A0ABU0XJQ9_9MICO</name>
<dbReference type="EMBL" id="JAVFCB010000010">
    <property type="protein sequence ID" value="MDQ4215372.1"/>
    <property type="molecule type" value="Genomic_DNA"/>
</dbReference>
<evidence type="ECO:0000259" key="1">
    <source>
        <dbReference type="Pfam" id="PF13524"/>
    </source>
</evidence>
<comment type="caution">
    <text evidence="2">The sequence shown here is derived from an EMBL/GenBank/DDBJ whole genome shotgun (WGS) entry which is preliminary data.</text>
</comment>
<dbReference type="InterPro" id="IPR055259">
    <property type="entry name" value="YkvP/CgeB_Glyco_trans-like"/>
</dbReference>
<keyword evidence="3" id="KW-1185">Reference proteome</keyword>
<reference evidence="2 3" key="1">
    <citation type="submission" date="2023-08" db="EMBL/GenBank/DDBJ databases">
        <title>Microbacterium sp. nov., isolated from a waste landfill.</title>
        <authorList>
            <person name="Wen W."/>
        </authorList>
    </citation>
    <scope>NUCLEOTIDE SEQUENCE [LARGE SCALE GENOMIC DNA]</scope>
    <source>
        <strain evidence="2 3">ASV81</strain>
    </source>
</reference>
<proteinExistence type="predicted"/>
<dbReference type="RefSeq" id="WP_308490321.1">
    <property type="nucleotide sequence ID" value="NZ_JAVFCB010000010.1"/>
</dbReference>
<feature type="domain" description="Spore protein YkvP/CgeB glycosyl transferase-like" evidence="1">
    <location>
        <begin position="614"/>
        <end position="748"/>
    </location>
</feature>
<gene>
    <name evidence="2" type="ORF">RBR11_15745</name>
</gene>
<dbReference type="Proteomes" id="UP001230289">
    <property type="component" value="Unassembled WGS sequence"/>
</dbReference>
<protein>
    <submittedName>
        <fullName evidence="2">Glycosyltransferase</fullName>
    </submittedName>
</protein>
<organism evidence="2 3">
    <name type="scientific">Microbacterium capsulatum</name>
    <dbReference type="NCBI Taxonomy" id="3041921"/>
    <lineage>
        <taxon>Bacteria</taxon>
        <taxon>Bacillati</taxon>
        <taxon>Actinomycetota</taxon>
        <taxon>Actinomycetes</taxon>
        <taxon>Micrococcales</taxon>
        <taxon>Microbacteriaceae</taxon>
        <taxon>Microbacterium</taxon>
    </lineage>
</organism>
<evidence type="ECO:0000313" key="2">
    <source>
        <dbReference type="EMBL" id="MDQ4215372.1"/>
    </source>
</evidence>
<dbReference type="Pfam" id="PF13524">
    <property type="entry name" value="Glyco_trans_1_2"/>
    <property type="match status" value="1"/>
</dbReference>